<dbReference type="RefSeq" id="WP_151699210.1">
    <property type="nucleotide sequence ID" value="NZ_CP031223.1"/>
</dbReference>
<dbReference type="OrthoDB" id="2706316at2"/>
<evidence type="ECO:0000313" key="1">
    <source>
        <dbReference type="EMBL" id="QFF98266.1"/>
    </source>
</evidence>
<organism evidence="1 2">
    <name type="scientific">Psychrobacillus glaciei</name>
    <dbReference type="NCBI Taxonomy" id="2283160"/>
    <lineage>
        <taxon>Bacteria</taxon>
        <taxon>Bacillati</taxon>
        <taxon>Bacillota</taxon>
        <taxon>Bacilli</taxon>
        <taxon>Bacillales</taxon>
        <taxon>Bacillaceae</taxon>
        <taxon>Psychrobacillus</taxon>
    </lineage>
</organism>
<gene>
    <name evidence="1" type="ORF">PB01_05220</name>
</gene>
<evidence type="ECO:0000313" key="2">
    <source>
        <dbReference type="Proteomes" id="UP000325517"/>
    </source>
</evidence>
<keyword evidence="2" id="KW-1185">Reference proteome</keyword>
<reference evidence="1 2" key="1">
    <citation type="submission" date="2018-07" db="EMBL/GenBank/DDBJ databases">
        <title>Complete genome sequence of Psychrobacillus sp. PB01, isolated from iceberg, and comparative genome analysis of Psychrobacillus strains.</title>
        <authorList>
            <person name="Lee P.C."/>
        </authorList>
    </citation>
    <scope>NUCLEOTIDE SEQUENCE [LARGE SCALE GENOMIC DNA]</scope>
    <source>
        <strain evidence="1 2">PB01</strain>
    </source>
</reference>
<sequence length="101" mass="11649">MGYILPIQPIQSQIYANRLLMDHTNFAVISNINGIRMKSIFDERLEEEGRKVEKKDEKQRLANENPSSLPLFKSFIQPNPVNLSPKIAEICGKGNRINYYI</sequence>
<protein>
    <submittedName>
        <fullName evidence="1">Uncharacterized protein</fullName>
    </submittedName>
</protein>
<proteinExistence type="predicted"/>
<dbReference type="Proteomes" id="UP000325517">
    <property type="component" value="Chromosome"/>
</dbReference>
<accession>A0A5J6SJV6</accession>
<dbReference type="KEGG" id="psyo:PB01_05220"/>
<dbReference type="AlphaFoldDB" id="A0A5J6SJV6"/>
<dbReference type="EMBL" id="CP031223">
    <property type="protein sequence ID" value="QFF98266.1"/>
    <property type="molecule type" value="Genomic_DNA"/>
</dbReference>
<name>A0A5J6SJV6_9BACI</name>